<gene>
    <name evidence="1" type="ORF">F443_19877</name>
</gene>
<name>V9E596_PHYNI</name>
<dbReference type="OrthoDB" id="105229at2759"/>
<dbReference type="PANTHER" id="PTHR40866:SF1">
    <property type="entry name" value="BED-TYPE DOMAIN-CONTAINING PROTEIN"/>
    <property type="match status" value="1"/>
</dbReference>
<evidence type="ECO:0008006" key="3">
    <source>
        <dbReference type="Google" id="ProtNLM"/>
    </source>
</evidence>
<reference evidence="1 2" key="1">
    <citation type="submission" date="2013-11" db="EMBL/GenBank/DDBJ databases">
        <title>The Genome Sequence of Phytophthora parasitica P1569.</title>
        <authorList>
            <consortium name="The Broad Institute Genomics Platform"/>
            <person name="Russ C."/>
            <person name="Tyler B."/>
            <person name="Panabieres F."/>
            <person name="Shan W."/>
            <person name="Tripathy S."/>
            <person name="Grunwald N."/>
            <person name="Machado M."/>
            <person name="Johnson C.S."/>
            <person name="Arredondo F."/>
            <person name="Hong C."/>
            <person name="Coffey M."/>
            <person name="Young S.K."/>
            <person name="Zeng Q."/>
            <person name="Gargeya S."/>
            <person name="Fitzgerald M."/>
            <person name="Abouelleil A."/>
            <person name="Alvarado L."/>
            <person name="Chapman S.B."/>
            <person name="Gainer-Dewar J."/>
            <person name="Goldberg J."/>
            <person name="Griggs A."/>
            <person name="Gujja S."/>
            <person name="Hansen M."/>
            <person name="Howarth C."/>
            <person name="Imamovic A."/>
            <person name="Ireland A."/>
            <person name="Larimer J."/>
            <person name="McCowan C."/>
            <person name="Murphy C."/>
            <person name="Pearson M."/>
            <person name="Poon T.W."/>
            <person name="Priest M."/>
            <person name="Roberts A."/>
            <person name="Saif S."/>
            <person name="Shea T."/>
            <person name="Sykes S."/>
            <person name="Wortman J."/>
            <person name="Nusbaum C."/>
            <person name="Birren B."/>
        </authorList>
    </citation>
    <scope>NUCLEOTIDE SEQUENCE [LARGE SCALE GENOMIC DNA]</scope>
    <source>
        <strain evidence="1 2">P1569</strain>
    </source>
</reference>
<dbReference type="EMBL" id="ANIZ01003448">
    <property type="protein sequence ID" value="ETI33442.1"/>
    <property type="molecule type" value="Genomic_DNA"/>
</dbReference>
<dbReference type="HOGENOM" id="CLU_2818046_0_0_1"/>
<comment type="caution">
    <text evidence="1">The sequence shown here is derived from an EMBL/GenBank/DDBJ whole genome shotgun (WGS) entry which is preliminary data.</text>
</comment>
<accession>V9E596</accession>
<sequence>MRTAGAATVSFHELAPPTSNTVERLFSQCKLVLTPQRTCMLPANIEMLAFLRVNRDLWNAASLITTE</sequence>
<organism evidence="1 2">
    <name type="scientific">Phytophthora nicotianae P1569</name>
    <dbReference type="NCBI Taxonomy" id="1317065"/>
    <lineage>
        <taxon>Eukaryota</taxon>
        <taxon>Sar</taxon>
        <taxon>Stramenopiles</taxon>
        <taxon>Oomycota</taxon>
        <taxon>Peronosporomycetes</taxon>
        <taxon>Peronosporales</taxon>
        <taxon>Peronosporaceae</taxon>
        <taxon>Phytophthora</taxon>
    </lineage>
</organism>
<dbReference type="PANTHER" id="PTHR40866">
    <property type="entry name" value="BED-TYPE DOMAIN-CONTAINING PROTEIN"/>
    <property type="match status" value="1"/>
</dbReference>
<dbReference type="Proteomes" id="UP000018721">
    <property type="component" value="Unassembled WGS sequence"/>
</dbReference>
<dbReference type="AlphaFoldDB" id="V9E596"/>
<dbReference type="InterPro" id="IPR012337">
    <property type="entry name" value="RNaseH-like_sf"/>
</dbReference>
<protein>
    <recommendedName>
        <fullName evidence="3">HAT C-terminal dimerisation domain-containing protein</fullName>
    </recommendedName>
</protein>
<dbReference type="SUPFAM" id="SSF53098">
    <property type="entry name" value="Ribonuclease H-like"/>
    <property type="match status" value="1"/>
</dbReference>
<keyword evidence="2" id="KW-1185">Reference proteome</keyword>
<evidence type="ECO:0000313" key="2">
    <source>
        <dbReference type="Proteomes" id="UP000018721"/>
    </source>
</evidence>
<proteinExistence type="predicted"/>
<evidence type="ECO:0000313" key="1">
    <source>
        <dbReference type="EMBL" id="ETI33442.1"/>
    </source>
</evidence>